<dbReference type="RefSeq" id="WP_129601046.1">
    <property type="nucleotide sequence ID" value="NZ_SBLB01000001.1"/>
</dbReference>
<dbReference type="FunFam" id="3.40.50.720:FF:000084">
    <property type="entry name" value="Short-chain dehydrogenase reductase"/>
    <property type="match status" value="1"/>
</dbReference>
<proteinExistence type="inferred from homology"/>
<gene>
    <name evidence="3" type="ORF">EQG79_08085</name>
</gene>
<keyword evidence="2" id="KW-0560">Oxidoreductase</keyword>
<dbReference type="InterPro" id="IPR036291">
    <property type="entry name" value="NAD(P)-bd_dom_sf"/>
</dbReference>
<dbReference type="InterPro" id="IPR020904">
    <property type="entry name" value="Sc_DH/Rdtase_CS"/>
</dbReference>
<dbReference type="NCBIfam" id="NF005559">
    <property type="entry name" value="PRK07231.1"/>
    <property type="match status" value="1"/>
</dbReference>
<dbReference type="Proteomes" id="UP000290407">
    <property type="component" value="Unassembled WGS sequence"/>
</dbReference>
<comment type="caution">
    <text evidence="3">The sequence shown here is derived from an EMBL/GenBank/DDBJ whole genome shotgun (WGS) entry which is preliminary data.</text>
</comment>
<comment type="similarity">
    <text evidence="1">Belongs to the short-chain dehydrogenases/reductases (SDR) family.</text>
</comment>
<dbReference type="PANTHER" id="PTHR24321:SF8">
    <property type="entry name" value="ESTRADIOL 17-BETA-DEHYDROGENASE 8-RELATED"/>
    <property type="match status" value="1"/>
</dbReference>
<dbReference type="PRINTS" id="PR00081">
    <property type="entry name" value="GDHRDH"/>
</dbReference>
<dbReference type="EMBL" id="SBLB01000001">
    <property type="protein sequence ID" value="RYC72065.1"/>
    <property type="molecule type" value="Genomic_DNA"/>
</dbReference>
<evidence type="ECO:0000256" key="1">
    <source>
        <dbReference type="ARBA" id="ARBA00006484"/>
    </source>
</evidence>
<dbReference type="Pfam" id="PF13561">
    <property type="entry name" value="adh_short_C2"/>
    <property type="match status" value="1"/>
</dbReference>
<sequence length="250" mass="26191">MEHSLAGKTALVTGAASGIGKAIALLYGQHGANVLVSDIDAEKGQVVVEQIKGMDVQAHFVLADVGDPAECQRLVNEAVNRYGKLDIACNNAGIGGELNKTADYSLEGWQTIININLNSVFYCLKYQLAQMAKQGTGVVVNMASILGQVGTPNSPGYVAAKHGVVGLTKTAALEYAASGIRVNAVGPAYIDTPLLSVLPADAREQLISMHPIGRLGKSDEVAELVIWLSSDKASFVTGSYYPVDGGYLAQ</sequence>
<dbReference type="InterPro" id="IPR002347">
    <property type="entry name" value="SDR_fam"/>
</dbReference>
<protein>
    <submittedName>
        <fullName evidence="3">SDR family oxidoreductase</fullName>
    </submittedName>
</protein>
<name>A0A4Q2UW32_9BACT</name>
<evidence type="ECO:0000313" key="4">
    <source>
        <dbReference type="Proteomes" id="UP000290407"/>
    </source>
</evidence>
<dbReference type="Gene3D" id="3.40.50.720">
    <property type="entry name" value="NAD(P)-binding Rossmann-like Domain"/>
    <property type="match status" value="1"/>
</dbReference>
<dbReference type="GO" id="GO:0016491">
    <property type="term" value="F:oxidoreductase activity"/>
    <property type="evidence" value="ECO:0007669"/>
    <property type="project" value="UniProtKB-KW"/>
</dbReference>
<dbReference type="PROSITE" id="PS00061">
    <property type="entry name" value="ADH_SHORT"/>
    <property type="match status" value="1"/>
</dbReference>
<evidence type="ECO:0000256" key="2">
    <source>
        <dbReference type="ARBA" id="ARBA00023002"/>
    </source>
</evidence>
<dbReference type="AlphaFoldDB" id="A0A4Q2UW32"/>
<reference evidence="3 4" key="1">
    <citation type="submission" date="2019-01" db="EMBL/GenBank/DDBJ databases">
        <title>Spirosoma flava sp. nov., a propanil-degrading bacterium isolated from herbicide-contaminated soil.</title>
        <authorList>
            <person name="Zhang L."/>
            <person name="Jiang J.-D."/>
        </authorList>
    </citation>
    <scope>NUCLEOTIDE SEQUENCE [LARGE SCALE GENOMIC DNA]</scope>
    <source>
        <strain evidence="3 4">TY50</strain>
    </source>
</reference>
<accession>A0A4Q2UW32</accession>
<organism evidence="3 4">
    <name type="scientific">Spirosoma sordidisoli</name>
    <dbReference type="NCBI Taxonomy" id="2502893"/>
    <lineage>
        <taxon>Bacteria</taxon>
        <taxon>Pseudomonadati</taxon>
        <taxon>Bacteroidota</taxon>
        <taxon>Cytophagia</taxon>
        <taxon>Cytophagales</taxon>
        <taxon>Cytophagaceae</taxon>
        <taxon>Spirosoma</taxon>
    </lineage>
</organism>
<keyword evidence="4" id="KW-1185">Reference proteome</keyword>
<dbReference type="PANTHER" id="PTHR24321">
    <property type="entry name" value="DEHYDROGENASES, SHORT CHAIN"/>
    <property type="match status" value="1"/>
</dbReference>
<evidence type="ECO:0000313" key="3">
    <source>
        <dbReference type="EMBL" id="RYC72065.1"/>
    </source>
</evidence>
<dbReference type="SUPFAM" id="SSF51735">
    <property type="entry name" value="NAD(P)-binding Rossmann-fold domains"/>
    <property type="match status" value="1"/>
</dbReference>
<dbReference type="PRINTS" id="PR00080">
    <property type="entry name" value="SDRFAMILY"/>
</dbReference>
<dbReference type="NCBIfam" id="NF009466">
    <property type="entry name" value="PRK12826.1-2"/>
    <property type="match status" value="1"/>
</dbReference>